<dbReference type="EMBL" id="VYRZ01000001">
    <property type="protein sequence ID" value="KAA9089518.1"/>
    <property type="molecule type" value="Genomic_DNA"/>
</dbReference>
<keyword evidence="2" id="KW-0645">Protease</keyword>
<proteinExistence type="predicted"/>
<dbReference type="SUPFAM" id="SSF56601">
    <property type="entry name" value="beta-lactamase/transpeptidase-like"/>
    <property type="match status" value="1"/>
</dbReference>
<gene>
    <name evidence="2" type="ORF">F6B42_03285</name>
</gene>
<accession>A0A5J5IUA6</accession>
<dbReference type="InterPro" id="IPR001967">
    <property type="entry name" value="Peptidase_S11_N"/>
</dbReference>
<keyword evidence="2" id="KW-0121">Carboxypeptidase</keyword>
<dbReference type="Proteomes" id="UP000327039">
    <property type="component" value="Unassembled WGS sequence"/>
</dbReference>
<name>A0A5J5IUA6_9MICO</name>
<dbReference type="Gene3D" id="3.40.710.10">
    <property type="entry name" value="DD-peptidase/beta-lactamase superfamily"/>
    <property type="match status" value="1"/>
</dbReference>
<dbReference type="GO" id="GO:0009002">
    <property type="term" value="F:serine-type D-Ala-D-Ala carboxypeptidase activity"/>
    <property type="evidence" value="ECO:0007669"/>
    <property type="project" value="InterPro"/>
</dbReference>
<dbReference type="OrthoDB" id="5241551at2"/>
<dbReference type="Pfam" id="PF00768">
    <property type="entry name" value="Peptidase_S11"/>
    <property type="match status" value="1"/>
</dbReference>
<dbReference type="AlphaFoldDB" id="A0A5J5IUA6"/>
<sequence>MYVGRVNPIDAPPATRRSIRDAAELIADLAAEPGRPVALGWVDDDAVGSRSTRGDLAASAGPYALAHADLLADRPRRSPVRASTTVPLLAVAALTAGTYAAATLMWPLEAVPPVATTVAVTAPIAAPAAPAWPVDGSAATAVDGLGGVAATTTDAASIASITKLVTVLLVLDQMPLAAGEAGPEFSFTAADRREYRDYLADDQSALDVPVGGTLTQYQLLQGVLIASANNYADRLVSEIWPNDEVYARTANAWLEQHGLGGITVADSSGIDPGNAADPASLIALGRAALANPVIADIVRQRTAELPGVGTIENTNALLADPGVVGIKTGSLFGEYNLVAARDADIDGTIVRAYAVVLGQLDDDARHATAAAVLDRTIAEIAETPGLPAGTVAGTVTTPWGASADLRTAGDLRVPLWNTQPAETAAVLDLGDARTAGATAGEFTLTGPLASASTPVTLSADIPDPDAWWRLTHPLELWGLID</sequence>
<reference evidence="3" key="1">
    <citation type="submission" date="2019-09" db="EMBL/GenBank/DDBJ databases">
        <title>Mumia zhuanghuii sp. nov. isolated from the intestinal contents of plateau pika (Ochotona curzoniae) in the Qinghai-Tibet plateau of China.</title>
        <authorList>
            <person name="Tian Z."/>
        </authorList>
    </citation>
    <scope>NUCLEOTIDE SEQUENCE [LARGE SCALE GENOMIC DNA]</scope>
    <source>
        <strain evidence="3">DSM 25564</strain>
    </source>
</reference>
<dbReference type="GO" id="GO:0006508">
    <property type="term" value="P:proteolysis"/>
    <property type="evidence" value="ECO:0007669"/>
    <property type="project" value="InterPro"/>
</dbReference>
<dbReference type="InterPro" id="IPR012338">
    <property type="entry name" value="Beta-lactam/transpept-like"/>
</dbReference>
<comment type="caution">
    <text evidence="2">The sequence shown here is derived from an EMBL/GenBank/DDBJ whole genome shotgun (WGS) entry which is preliminary data.</text>
</comment>
<keyword evidence="2" id="KW-0378">Hydrolase</keyword>
<evidence type="ECO:0000259" key="1">
    <source>
        <dbReference type="Pfam" id="PF00768"/>
    </source>
</evidence>
<evidence type="ECO:0000313" key="3">
    <source>
        <dbReference type="Proteomes" id="UP000327039"/>
    </source>
</evidence>
<organism evidence="2 3">
    <name type="scientific">Microbacterium radiodurans</name>
    <dbReference type="NCBI Taxonomy" id="661398"/>
    <lineage>
        <taxon>Bacteria</taxon>
        <taxon>Bacillati</taxon>
        <taxon>Actinomycetota</taxon>
        <taxon>Actinomycetes</taxon>
        <taxon>Micrococcales</taxon>
        <taxon>Microbacteriaceae</taxon>
        <taxon>Microbacterium</taxon>
    </lineage>
</organism>
<evidence type="ECO:0000313" key="2">
    <source>
        <dbReference type="EMBL" id="KAA9089518.1"/>
    </source>
</evidence>
<keyword evidence="3" id="KW-1185">Reference proteome</keyword>
<protein>
    <submittedName>
        <fullName evidence="2">D-alanyl-D-alanine carboxypeptidase</fullName>
    </submittedName>
</protein>
<feature type="domain" description="Peptidase S11 D-alanyl-D-alanine carboxypeptidase A N-terminal" evidence="1">
    <location>
        <begin position="154"/>
        <end position="358"/>
    </location>
</feature>